<accession>A0A0C3QTZ4</accession>
<dbReference type="EMBL" id="KN822960">
    <property type="protein sequence ID" value="KIO31794.1"/>
    <property type="molecule type" value="Genomic_DNA"/>
</dbReference>
<evidence type="ECO:0000313" key="2">
    <source>
        <dbReference type="Proteomes" id="UP000054248"/>
    </source>
</evidence>
<dbReference type="HOGENOM" id="CLU_2962592_0_0_1"/>
<protein>
    <submittedName>
        <fullName evidence="1">Uncharacterized protein</fullName>
    </submittedName>
</protein>
<dbReference type="AlphaFoldDB" id="A0A0C3QTZ4"/>
<reference evidence="1 2" key="1">
    <citation type="submission" date="2014-04" db="EMBL/GenBank/DDBJ databases">
        <authorList>
            <consortium name="DOE Joint Genome Institute"/>
            <person name="Kuo A."/>
            <person name="Girlanda M."/>
            <person name="Perotto S."/>
            <person name="Kohler A."/>
            <person name="Nagy L.G."/>
            <person name="Floudas D."/>
            <person name="Copeland A."/>
            <person name="Barry K.W."/>
            <person name="Cichocki N."/>
            <person name="Veneault-Fourrey C."/>
            <person name="LaButti K."/>
            <person name="Lindquist E.A."/>
            <person name="Lipzen A."/>
            <person name="Lundell T."/>
            <person name="Morin E."/>
            <person name="Murat C."/>
            <person name="Sun H."/>
            <person name="Tunlid A."/>
            <person name="Henrissat B."/>
            <person name="Grigoriev I.V."/>
            <person name="Hibbett D.S."/>
            <person name="Martin F."/>
            <person name="Nordberg H.P."/>
            <person name="Cantor M.N."/>
            <person name="Hua S.X."/>
        </authorList>
    </citation>
    <scope>NUCLEOTIDE SEQUENCE [LARGE SCALE GENOMIC DNA]</scope>
    <source>
        <strain evidence="1 2">MUT 4182</strain>
    </source>
</reference>
<proteinExistence type="predicted"/>
<evidence type="ECO:0000313" key="1">
    <source>
        <dbReference type="EMBL" id="KIO31794.1"/>
    </source>
</evidence>
<reference evidence="2" key="2">
    <citation type="submission" date="2015-01" db="EMBL/GenBank/DDBJ databases">
        <title>Evolutionary Origins and Diversification of the Mycorrhizal Mutualists.</title>
        <authorList>
            <consortium name="DOE Joint Genome Institute"/>
            <consortium name="Mycorrhizal Genomics Consortium"/>
            <person name="Kohler A."/>
            <person name="Kuo A."/>
            <person name="Nagy L.G."/>
            <person name="Floudas D."/>
            <person name="Copeland A."/>
            <person name="Barry K.W."/>
            <person name="Cichocki N."/>
            <person name="Veneault-Fourrey C."/>
            <person name="LaButti K."/>
            <person name="Lindquist E.A."/>
            <person name="Lipzen A."/>
            <person name="Lundell T."/>
            <person name="Morin E."/>
            <person name="Murat C."/>
            <person name="Riley R."/>
            <person name="Ohm R."/>
            <person name="Sun H."/>
            <person name="Tunlid A."/>
            <person name="Henrissat B."/>
            <person name="Grigoriev I.V."/>
            <person name="Hibbett D.S."/>
            <person name="Martin F."/>
        </authorList>
    </citation>
    <scope>NUCLEOTIDE SEQUENCE [LARGE SCALE GENOMIC DNA]</scope>
    <source>
        <strain evidence="2">MUT 4182</strain>
    </source>
</reference>
<dbReference type="Proteomes" id="UP000054248">
    <property type="component" value="Unassembled WGS sequence"/>
</dbReference>
<keyword evidence="2" id="KW-1185">Reference proteome</keyword>
<sequence length="59" mass="6508">MFNGCLPSCSFPGLLDKGSFSSCRHLAPNPFRRSEADAMHNETPSVDLAPPPCLRAFWK</sequence>
<name>A0A0C3QTZ4_9AGAM</name>
<gene>
    <name evidence="1" type="ORF">M407DRAFT_241693</name>
</gene>
<organism evidence="1 2">
    <name type="scientific">Tulasnella calospora MUT 4182</name>
    <dbReference type="NCBI Taxonomy" id="1051891"/>
    <lineage>
        <taxon>Eukaryota</taxon>
        <taxon>Fungi</taxon>
        <taxon>Dikarya</taxon>
        <taxon>Basidiomycota</taxon>
        <taxon>Agaricomycotina</taxon>
        <taxon>Agaricomycetes</taxon>
        <taxon>Cantharellales</taxon>
        <taxon>Tulasnellaceae</taxon>
        <taxon>Tulasnella</taxon>
    </lineage>
</organism>